<evidence type="ECO:0000256" key="2">
    <source>
        <dbReference type="SAM" id="Phobius"/>
    </source>
</evidence>
<feature type="compositionally biased region" description="Polar residues" evidence="1">
    <location>
        <begin position="1"/>
        <end position="14"/>
    </location>
</feature>
<sequence>MQRQSLGSPVSKLNSHGGAPKEDTLMSDTLSLPAYDDDGGHRKATKPRRFSMSSSSPSSSPSKPEKLVHFIPILTFLCFLVLYLVSHSPSQSDLSQFNGFKQSLKHIDSVTDVSGFSELRRGDVLARQSLRNLREIADKRASAKSRAHRKIADF</sequence>
<reference evidence="3 4" key="1">
    <citation type="journal article" date="2014" name="PLoS ONE">
        <title>Global Analysis of Gene Expression Profiles in Physic Nut (Jatropha curcas L.) Seedlings Exposed to Salt Stress.</title>
        <authorList>
            <person name="Zhang L."/>
            <person name="Zhang C."/>
            <person name="Wu P."/>
            <person name="Chen Y."/>
            <person name="Li M."/>
            <person name="Jiang H."/>
            <person name="Wu G."/>
        </authorList>
    </citation>
    <scope>NUCLEOTIDE SEQUENCE [LARGE SCALE GENOMIC DNA]</scope>
    <source>
        <strain evidence="4">cv. GZQX0401</strain>
        <tissue evidence="3">Young leaves</tissue>
    </source>
</reference>
<name>A0A067LDV1_JATCU</name>
<feature type="region of interest" description="Disordered" evidence="1">
    <location>
        <begin position="1"/>
        <end position="64"/>
    </location>
</feature>
<dbReference type="KEGG" id="jcu:105629932"/>
<dbReference type="PANTHER" id="PTHR35297">
    <property type="entry name" value="PROTEIN, PUTATIVE-RELATED"/>
    <property type="match status" value="1"/>
</dbReference>
<evidence type="ECO:0000313" key="4">
    <source>
        <dbReference type="Proteomes" id="UP000027138"/>
    </source>
</evidence>
<keyword evidence="2" id="KW-0472">Membrane</keyword>
<gene>
    <name evidence="3" type="ORF">JCGZ_02954</name>
</gene>
<dbReference type="PANTHER" id="PTHR35297:SF2">
    <property type="entry name" value="PROTEIN, PUTATIVE-RELATED"/>
    <property type="match status" value="1"/>
</dbReference>
<dbReference type="Proteomes" id="UP000027138">
    <property type="component" value="Unassembled WGS sequence"/>
</dbReference>
<dbReference type="AlphaFoldDB" id="A0A067LDV1"/>
<keyword evidence="4" id="KW-1185">Reference proteome</keyword>
<evidence type="ECO:0000313" key="3">
    <source>
        <dbReference type="EMBL" id="KDP42224.1"/>
    </source>
</evidence>
<feature type="transmembrane region" description="Helical" evidence="2">
    <location>
        <begin position="67"/>
        <end position="85"/>
    </location>
</feature>
<dbReference type="OrthoDB" id="783427at2759"/>
<evidence type="ECO:0008006" key="5">
    <source>
        <dbReference type="Google" id="ProtNLM"/>
    </source>
</evidence>
<keyword evidence="2" id="KW-0812">Transmembrane</keyword>
<organism evidence="3 4">
    <name type="scientific">Jatropha curcas</name>
    <name type="common">Barbados nut</name>
    <dbReference type="NCBI Taxonomy" id="180498"/>
    <lineage>
        <taxon>Eukaryota</taxon>
        <taxon>Viridiplantae</taxon>
        <taxon>Streptophyta</taxon>
        <taxon>Embryophyta</taxon>
        <taxon>Tracheophyta</taxon>
        <taxon>Spermatophyta</taxon>
        <taxon>Magnoliopsida</taxon>
        <taxon>eudicotyledons</taxon>
        <taxon>Gunneridae</taxon>
        <taxon>Pentapetalae</taxon>
        <taxon>rosids</taxon>
        <taxon>fabids</taxon>
        <taxon>Malpighiales</taxon>
        <taxon>Euphorbiaceae</taxon>
        <taxon>Crotonoideae</taxon>
        <taxon>Jatropheae</taxon>
        <taxon>Jatropha</taxon>
    </lineage>
</organism>
<evidence type="ECO:0000256" key="1">
    <source>
        <dbReference type="SAM" id="MobiDB-lite"/>
    </source>
</evidence>
<protein>
    <recommendedName>
        <fullName evidence="5">Transmembrane protein</fullName>
    </recommendedName>
</protein>
<keyword evidence="2" id="KW-1133">Transmembrane helix</keyword>
<feature type="compositionally biased region" description="Low complexity" evidence="1">
    <location>
        <begin position="51"/>
        <end position="62"/>
    </location>
</feature>
<dbReference type="EMBL" id="KK914309">
    <property type="protein sequence ID" value="KDP42224.1"/>
    <property type="molecule type" value="Genomic_DNA"/>
</dbReference>
<dbReference type="STRING" id="180498.A0A067LDV1"/>
<proteinExistence type="predicted"/>
<accession>A0A067LDV1</accession>